<protein>
    <submittedName>
        <fullName evidence="2">SDR family oxidoreductase</fullName>
    </submittedName>
</protein>
<accession>A0ABV3WTB1</accession>
<dbReference type="RefSeq" id="WP_368802989.1">
    <property type="nucleotide sequence ID" value="NZ_JAZHFV010000003.1"/>
</dbReference>
<evidence type="ECO:0000256" key="1">
    <source>
        <dbReference type="ARBA" id="ARBA00006484"/>
    </source>
</evidence>
<organism evidence="2 3">
    <name type="scientific">Neoaquamicrobium sediminum</name>
    <dbReference type="NCBI Taxonomy" id="1849104"/>
    <lineage>
        <taxon>Bacteria</taxon>
        <taxon>Pseudomonadati</taxon>
        <taxon>Pseudomonadota</taxon>
        <taxon>Alphaproteobacteria</taxon>
        <taxon>Hyphomicrobiales</taxon>
        <taxon>Phyllobacteriaceae</taxon>
        <taxon>Neoaquamicrobium</taxon>
    </lineage>
</organism>
<dbReference type="SUPFAM" id="SSF51735">
    <property type="entry name" value="NAD(P)-binding Rossmann-fold domains"/>
    <property type="match status" value="1"/>
</dbReference>
<evidence type="ECO:0000313" key="3">
    <source>
        <dbReference type="Proteomes" id="UP001559025"/>
    </source>
</evidence>
<dbReference type="InterPro" id="IPR002347">
    <property type="entry name" value="SDR_fam"/>
</dbReference>
<comment type="caution">
    <text evidence="2">The sequence shown here is derived from an EMBL/GenBank/DDBJ whole genome shotgun (WGS) entry which is preliminary data.</text>
</comment>
<keyword evidence="3" id="KW-1185">Reference proteome</keyword>
<sequence>MDLGLRGKKAIVCASSRGLGRGCAMALAEAGCDIVVNGRDSAVLAATASEIREKYGVDVIEIAGDVADQKVRAALLAACPSPDILVNNNGGPPFRDFRELTHQAMIDGVTNNMITPIELIQAVIDGMAERGFGRIVNITSLSVYQPIPGLDLSSGARAGLTAFLAGVARTVAAKNVTINHILPGKFDTDRIRGSIEFAAKKAGTSFEEQASRQAADIPAGRLGTPEEFGQACAFLCSVHAGYITGQSLILDGGNYPSAF</sequence>
<dbReference type="InterPro" id="IPR050259">
    <property type="entry name" value="SDR"/>
</dbReference>
<dbReference type="PRINTS" id="PR00081">
    <property type="entry name" value="GDHRDH"/>
</dbReference>
<dbReference type="PANTHER" id="PTHR42879">
    <property type="entry name" value="3-OXOACYL-(ACYL-CARRIER-PROTEIN) REDUCTASE"/>
    <property type="match status" value="1"/>
</dbReference>
<name>A0ABV3WTB1_9HYPH</name>
<dbReference type="Pfam" id="PF13561">
    <property type="entry name" value="adh_short_C2"/>
    <property type="match status" value="1"/>
</dbReference>
<dbReference type="EMBL" id="JAZHFV010000003">
    <property type="protein sequence ID" value="MEX4007909.1"/>
    <property type="molecule type" value="Genomic_DNA"/>
</dbReference>
<reference evidence="2 3" key="1">
    <citation type="submission" date="2024-01" db="EMBL/GenBank/DDBJ databases">
        <title>New evidence supports the origin of RcGTA from prophage.</title>
        <authorList>
            <person name="Xu Y."/>
            <person name="Liu B."/>
            <person name="Chen F."/>
        </authorList>
    </citation>
    <scope>NUCLEOTIDE SEQUENCE [LARGE SCALE GENOMIC DNA]</scope>
    <source>
        <strain evidence="2 3">CBW1107-2</strain>
    </source>
</reference>
<comment type="similarity">
    <text evidence="1">Belongs to the short-chain dehydrogenases/reductases (SDR) family.</text>
</comment>
<dbReference type="PANTHER" id="PTHR42879:SF6">
    <property type="entry name" value="NADPH-DEPENDENT REDUCTASE BACG"/>
    <property type="match status" value="1"/>
</dbReference>
<dbReference type="Gene3D" id="3.40.50.720">
    <property type="entry name" value="NAD(P)-binding Rossmann-like Domain"/>
    <property type="match status" value="1"/>
</dbReference>
<gene>
    <name evidence="2" type="ORF">V1479_11385</name>
</gene>
<dbReference type="CDD" id="cd05344">
    <property type="entry name" value="BKR_like_SDR_like"/>
    <property type="match status" value="1"/>
</dbReference>
<proteinExistence type="inferred from homology"/>
<evidence type="ECO:0000313" key="2">
    <source>
        <dbReference type="EMBL" id="MEX4007909.1"/>
    </source>
</evidence>
<dbReference type="InterPro" id="IPR036291">
    <property type="entry name" value="NAD(P)-bd_dom_sf"/>
</dbReference>
<dbReference type="Proteomes" id="UP001559025">
    <property type="component" value="Unassembled WGS sequence"/>
</dbReference>